<dbReference type="InParanoid" id="A0A0G4GIR4"/>
<protein>
    <submittedName>
        <fullName evidence="2">Uncharacterized protein</fullName>
    </submittedName>
</protein>
<feature type="compositionally biased region" description="Basic and acidic residues" evidence="1">
    <location>
        <begin position="122"/>
        <end position="137"/>
    </location>
</feature>
<keyword evidence="3" id="KW-1185">Reference proteome</keyword>
<dbReference type="Proteomes" id="UP000041254">
    <property type="component" value="Unassembled WGS sequence"/>
</dbReference>
<dbReference type="AlphaFoldDB" id="A0A0G4GIR4"/>
<evidence type="ECO:0000313" key="3">
    <source>
        <dbReference type="Proteomes" id="UP000041254"/>
    </source>
</evidence>
<evidence type="ECO:0000313" key="2">
    <source>
        <dbReference type="EMBL" id="CEM29769.1"/>
    </source>
</evidence>
<reference evidence="2 3" key="1">
    <citation type="submission" date="2014-11" db="EMBL/GenBank/DDBJ databases">
        <authorList>
            <person name="Zhu J."/>
            <person name="Qi W."/>
            <person name="Song R."/>
        </authorList>
    </citation>
    <scope>NUCLEOTIDE SEQUENCE [LARGE SCALE GENOMIC DNA]</scope>
</reference>
<name>A0A0G4GIR4_VITBC</name>
<gene>
    <name evidence="2" type="ORF">Vbra_22312</name>
</gene>
<organism evidence="2 3">
    <name type="scientific">Vitrella brassicaformis (strain CCMP3155)</name>
    <dbReference type="NCBI Taxonomy" id="1169540"/>
    <lineage>
        <taxon>Eukaryota</taxon>
        <taxon>Sar</taxon>
        <taxon>Alveolata</taxon>
        <taxon>Colpodellida</taxon>
        <taxon>Vitrellaceae</taxon>
        <taxon>Vitrella</taxon>
    </lineage>
</organism>
<accession>A0A0G4GIR4</accession>
<dbReference type="EMBL" id="CDMY01000679">
    <property type="protein sequence ID" value="CEM29769.1"/>
    <property type="molecule type" value="Genomic_DNA"/>
</dbReference>
<feature type="region of interest" description="Disordered" evidence="1">
    <location>
        <begin position="1"/>
        <end position="45"/>
    </location>
</feature>
<dbReference type="VEuPathDB" id="CryptoDB:Vbra_22312"/>
<evidence type="ECO:0000256" key="1">
    <source>
        <dbReference type="SAM" id="MobiDB-lite"/>
    </source>
</evidence>
<feature type="compositionally biased region" description="Basic and acidic residues" evidence="1">
    <location>
        <begin position="202"/>
        <end position="211"/>
    </location>
</feature>
<feature type="region of interest" description="Disordered" evidence="1">
    <location>
        <begin position="169"/>
        <end position="211"/>
    </location>
</feature>
<proteinExistence type="predicted"/>
<sequence>MDSSGRFPSALVSVGLPMSSSASEGDDITHSQPSPHHSNTAPPPAAPSPLWPPFMPSCALLSMPSPSAVFPWPLLTLPSWRAIVIGTPVPLDDPVGSRELPPSATTGRQAPQPARPAIKGRKVGEAKKKRRNVGERQREKYVIKSTYREVELRCRTQKECAAKIKEHAKELGTKSSGLSSRTVRRILSGKDNTGLNHSLRATKLERPSLPL</sequence>
<feature type="region of interest" description="Disordered" evidence="1">
    <location>
        <begin position="91"/>
        <end position="137"/>
    </location>
</feature>